<dbReference type="InterPro" id="IPR027417">
    <property type="entry name" value="P-loop_NTPase"/>
</dbReference>
<dbReference type="Gene3D" id="1.10.3210.30">
    <property type="match status" value="1"/>
</dbReference>
<dbReference type="InterPro" id="IPR006674">
    <property type="entry name" value="HD_domain"/>
</dbReference>
<accession>A0ABW4J4S5</accession>
<feature type="domain" description="Helicase ATP-binding" evidence="10">
    <location>
        <begin position="280"/>
        <end position="453"/>
    </location>
</feature>
<dbReference type="InterPro" id="IPR011545">
    <property type="entry name" value="DEAD/DEAH_box_helicase_dom"/>
</dbReference>
<dbReference type="CDD" id="cd17930">
    <property type="entry name" value="DEXHc_cas3"/>
    <property type="match status" value="1"/>
</dbReference>
<keyword evidence="4" id="KW-0479">Metal-binding</keyword>
<gene>
    <name evidence="12" type="primary">cas3</name>
    <name evidence="12" type="ORF">ACFQ5M_03850</name>
</gene>
<dbReference type="CDD" id="cd09641">
    <property type="entry name" value="Cas3''_I"/>
    <property type="match status" value="1"/>
</dbReference>
<evidence type="ECO:0000256" key="2">
    <source>
        <dbReference type="ARBA" id="ARBA00009046"/>
    </source>
</evidence>
<dbReference type="EMBL" id="JBHTOP010000006">
    <property type="protein sequence ID" value="MFD1671222.1"/>
    <property type="molecule type" value="Genomic_DNA"/>
</dbReference>
<evidence type="ECO:0000256" key="4">
    <source>
        <dbReference type="ARBA" id="ARBA00022723"/>
    </source>
</evidence>
<dbReference type="PROSITE" id="PS51643">
    <property type="entry name" value="HD_CAS3"/>
    <property type="match status" value="1"/>
</dbReference>
<evidence type="ECO:0000259" key="11">
    <source>
        <dbReference type="PROSITE" id="PS51643"/>
    </source>
</evidence>
<dbReference type="Gene3D" id="3.40.50.300">
    <property type="entry name" value="P-loop containing nucleotide triphosphate hydrolases"/>
    <property type="match status" value="2"/>
</dbReference>
<keyword evidence="9" id="KW-0051">Antiviral defense</keyword>
<evidence type="ECO:0000256" key="1">
    <source>
        <dbReference type="ARBA" id="ARBA00006847"/>
    </source>
</evidence>
<dbReference type="NCBIfam" id="TIGR01587">
    <property type="entry name" value="cas3_core"/>
    <property type="match status" value="1"/>
</dbReference>
<feature type="domain" description="HD Cas3-type" evidence="11">
    <location>
        <begin position="10"/>
        <end position="209"/>
    </location>
</feature>
<evidence type="ECO:0000313" key="12">
    <source>
        <dbReference type="EMBL" id="MFD1671222.1"/>
    </source>
</evidence>
<name>A0ABW4J4S5_9LACO</name>
<dbReference type="NCBIfam" id="TIGR01596">
    <property type="entry name" value="cas3_HD"/>
    <property type="match status" value="1"/>
</dbReference>
<evidence type="ECO:0000256" key="7">
    <source>
        <dbReference type="ARBA" id="ARBA00022806"/>
    </source>
</evidence>
<dbReference type="Pfam" id="PF00270">
    <property type="entry name" value="DEAD"/>
    <property type="match status" value="1"/>
</dbReference>
<keyword evidence="5" id="KW-0547">Nucleotide-binding</keyword>
<dbReference type="InterPro" id="IPR006483">
    <property type="entry name" value="CRISPR-assoc_Cas3_HD"/>
</dbReference>
<dbReference type="Pfam" id="PF01966">
    <property type="entry name" value="HD"/>
    <property type="match status" value="1"/>
</dbReference>
<evidence type="ECO:0000259" key="10">
    <source>
        <dbReference type="PROSITE" id="PS51192"/>
    </source>
</evidence>
<evidence type="ECO:0000256" key="5">
    <source>
        <dbReference type="ARBA" id="ARBA00022741"/>
    </source>
</evidence>
<comment type="similarity">
    <text evidence="2">In the central section; belongs to the CRISPR-associated helicase Cas3 family.</text>
</comment>
<organism evidence="12 13">
    <name type="scientific">Agrilactobacillus yilanensis</name>
    <dbReference type="NCBI Taxonomy" id="2485997"/>
    <lineage>
        <taxon>Bacteria</taxon>
        <taxon>Bacillati</taxon>
        <taxon>Bacillota</taxon>
        <taxon>Bacilli</taxon>
        <taxon>Lactobacillales</taxon>
        <taxon>Lactobacillaceae</taxon>
        <taxon>Agrilactobacillus</taxon>
    </lineage>
</organism>
<protein>
    <submittedName>
        <fullName evidence="12">CRISPR-associated helicase Cas3</fullName>
    </submittedName>
</protein>
<reference evidence="13" key="1">
    <citation type="journal article" date="2019" name="Int. J. Syst. Evol. Microbiol.">
        <title>The Global Catalogue of Microorganisms (GCM) 10K type strain sequencing project: providing services to taxonomists for standard genome sequencing and annotation.</title>
        <authorList>
            <consortium name="The Broad Institute Genomics Platform"/>
            <consortium name="The Broad Institute Genome Sequencing Center for Infectious Disease"/>
            <person name="Wu L."/>
            <person name="Ma J."/>
        </authorList>
    </citation>
    <scope>NUCLEOTIDE SEQUENCE [LARGE SCALE GENOMIC DNA]</scope>
    <source>
        <strain evidence="13">CCM 8896</strain>
    </source>
</reference>
<evidence type="ECO:0000256" key="3">
    <source>
        <dbReference type="ARBA" id="ARBA00022722"/>
    </source>
</evidence>
<keyword evidence="7" id="KW-0347">Helicase</keyword>
<proteinExistence type="inferred from homology"/>
<evidence type="ECO:0000256" key="6">
    <source>
        <dbReference type="ARBA" id="ARBA00022801"/>
    </source>
</evidence>
<dbReference type="InterPro" id="IPR038257">
    <property type="entry name" value="CRISPR-assoc_Cas3_HD_sf"/>
</dbReference>
<dbReference type="SUPFAM" id="SSF52540">
    <property type="entry name" value="P-loop containing nucleoside triphosphate hydrolases"/>
    <property type="match status" value="1"/>
</dbReference>
<dbReference type="SMART" id="SM00487">
    <property type="entry name" value="DEXDc"/>
    <property type="match status" value="1"/>
</dbReference>
<dbReference type="Pfam" id="PF22590">
    <property type="entry name" value="Cas3-like_C_2"/>
    <property type="match status" value="1"/>
</dbReference>
<evidence type="ECO:0000256" key="8">
    <source>
        <dbReference type="ARBA" id="ARBA00022840"/>
    </source>
</evidence>
<evidence type="ECO:0000256" key="9">
    <source>
        <dbReference type="ARBA" id="ARBA00023118"/>
    </source>
</evidence>
<evidence type="ECO:0000313" key="13">
    <source>
        <dbReference type="Proteomes" id="UP001597267"/>
    </source>
</evidence>
<keyword evidence="6" id="KW-0378">Hydrolase</keyword>
<dbReference type="Proteomes" id="UP001597267">
    <property type="component" value="Unassembled WGS sequence"/>
</dbReference>
<keyword evidence="3" id="KW-0540">Nuclease</keyword>
<keyword evidence="8" id="KW-0067">ATP-binding</keyword>
<dbReference type="RefSeq" id="WP_125713622.1">
    <property type="nucleotide sequence ID" value="NZ_JBHTOP010000006.1"/>
</dbReference>
<comment type="caution">
    <text evidence="12">The sequence shown here is derived from an EMBL/GenBank/DDBJ whole genome shotgun (WGS) entry which is preliminary data.</text>
</comment>
<comment type="similarity">
    <text evidence="1">In the N-terminal section; belongs to the CRISPR-associated nuclease Cas3-HD family.</text>
</comment>
<dbReference type="InterPro" id="IPR006474">
    <property type="entry name" value="Helicase_Cas3_CRISPR-ass_core"/>
</dbReference>
<dbReference type="SUPFAM" id="SSF109604">
    <property type="entry name" value="HD-domain/PDEase-like"/>
    <property type="match status" value="1"/>
</dbReference>
<sequence length="819" mass="92542">MYIAHRTDEPVVRNQSLKTHLTNTKILCERYGADLGLKHVCGLAGWLHDAGKYSEKFQNYINQVHTETVGKQKINHAFAGARMLEHHFHFQQKNEYETIFAELIENVIMAHHNPGGPYDFIDPVGRKNQHHASGLNRLPFSEKMRETMTDWTVEEIEQRFFTDFEKSDFEAYLKLALKEIQQKNEDDLLDYQLYYLRFIASCLVDADHSDTAAFASDKDYRPLDTTKILRTYQAANEKATAKLANKVVANSQMRALNQVRQAMSEQSATSGKGPIGIYKLSVPTGGGKTFASLRFALNQALTHDFKRIIYIVPYTTIIEQNAAEIRKQLELDEDDYAHVLEYHSTLNEDGLNFNYYYAKDTWDAPVIMTTQVAYLNALYGRGSKNLRHMHRLISATLIFDEIQTLPAKTISMNNAFLKWLEKEKASTSLLCTATQPTLEAESLENHIPEATEIVQDLPTVEKQFQRVTIDTHFLKSAWEIEDLVDFAVQKLEEVNSVLVVLNTKAAVKAAYEGFKAQNEAVTAYHLSTYMCPAHRKDKFKIISKDLATARTGEKKVIVFSTRLIEAGVDLSFESAIRSLTGLDSVIQTAGRCNRNHETALAKTYLIKMSNSAENLGSGLEEIRITGDITTSIVEKYEDSELMSSRAIADFFERYYGKNQIDKTLDYPLPNDQSGEKTLYKFGHKERCGSVVNEDAARYVNEAVKDIPHIWLFAAPQTISENFRVIDSQTTSVIVPYNDKGNNIITTLLSDSASFEEISNALKEAQNYSIQIYGNLSNSNGFTKGISAVETFRGSLIYYANSGSYDDNVGFTNSLSLAMF</sequence>
<dbReference type="InterPro" id="IPR054712">
    <property type="entry name" value="Cas3-like_dom"/>
</dbReference>
<dbReference type="PROSITE" id="PS51192">
    <property type="entry name" value="HELICASE_ATP_BIND_1"/>
    <property type="match status" value="1"/>
</dbReference>
<dbReference type="InterPro" id="IPR014001">
    <property type="entry name" value="Helicase_ATP-bd"/>
</dbReference>
<keyword evidence="13" id="KW-1185">Reference proteome</keyword>